<dbReference type="InterPro" id="IPR009004">
    <property type="entry name" value="Transposase_Mu_C"/>
</dbReference>
<dbReference type="InterPro" id="IPR001584">
    <property type="entry name" value="Integrase_cat-core"/>
</dbReference>
<dbReference type="Pfam" id="PF09299">
    <property type="entry name" value="Mu-transpos_C"/>
    <property type="match status" value="1"/>
</dbReference>
<evidence type="ECO:0000256" key="1">
    <source>
        <dbReference type="SAM" id="MobiDB-lite"/>
    </source>
</evidence>
<gene>
    <name evidence="3" type="ORF">HDF23_000406</name>
</gene>
<dbReference type="Gene3D" id="1.10.10.60">
    <property type="entry name" value="Homeodomain-like"/>
    <property type="match status" value="1"/>
</dbReference>
<dbReference type="InterPro" id="IPR036397">
    <property type="entry name" value="RNaseH_sf"/>
</dbReference>
<dbReference type="PANTHER" id="PTHR35004:SF6">
    <property type="entry name" value="TRANSPOSASE"/>
    <property type="match status" value="1"/>
</dbReference>
<dbReference type="SUPFAM" id="SSF46689">
    <property type="entry name" value="Homeodomain-like"/>
    <property type="match status" value="1"/>
</dbReference>
<dbReference type="PROSITE" id="PS50994">
    <property type="entry name" value="INTEGRASE"/>
    <property type="match status" value="1"/>
</dbReference>
<comment type="caution">
    <text evidence="3">The sequence shown here is derived from an EMBL/GenBank/DDBJ whole genome shotgun (WGS) entry which is preliminary data.</text>
</comment>
<dbReference type="Gene3D" id="2.30.30.130">
    <property type="entry name" value="Transposase, Mu, C-terminal"/>
    <property type="match status" value="1"/>
</dbReference>
<protein>
    <submittedName>
        <fullName evidence="3">Transposase</fullName>
    </submittedName>
</protein>
<evidence type="ECO:0000313" key="4">
    <source>
        <dbReference type="Proteomes" id="UP000541583"/>
    </source>
</evidence>
<dbReference type="SUPFAM" id="SSF53098">
    <property type="entry name" value="Ribonuclease H-like"/>
    <property type="match status" value="1"/>
</dbReference>
<feature type="domain" description="Integrase catalytic" evidence="2">
    <location>
        <begin position="142"/>
        <end position="330"/>
    </location>
</feature>
<dbReference type="Pfam" id="PF00665">
    <property type="entry name" value="rve"/>
    <property type="match status" value="1"/>
</dbReference>
<keyword evidence="4" id="KW-1185">Reference proteome</keyword>
<proteinExistence type="predicted"/>
<accession>A0ABR6PD87</accession>
<dbReference type="SUPFAM" id="SSF50610">
    <property type="entry name" value="mu transposase, C-terminal domain"/>
    <property type="match status" value="1"/>
</dbReference>
<evidence type="ECO:0000313" key="3">
    <source>
        <dbReference type="EMBL" id="MBB6107676.1"/>
    </source>
</evidence>
<dbReference type="Gene3D" id="3.30.420.10">
    <property type="entry name" value="Ribonuclease H-like superfamily/Ribonuclease H"/>
    <property type="match status" value="1"/>
</dbReference>
<feature type="region of interest" description="Disordered" evidence="1">
    <location>
        <begin position="455"/>
        <end position="477"/>
    </location>
</feature>
<evidence type="ECO:0000259" key="2">
    <source>
        <dbReference type="PROSITE" id="PS50994"/>
    </source>
</evidence>
<dbReference type="InterPro" id="IPR009057">
    <property type="entry name" value="Homeodomain-like_sf"/>
</dbReference>
<sequence>MANFSPIEKYRLIILILDGNISATKVAKTEHIPIRTIRHWLNQFSKKGLPGLERAKRSDRGNVRILNEEFQELTRGLALQKPPLSISAIYRKIVALSKRQDLKPPSYETIYGIIRKINPALLMLAHEGSKAYQQKYELIFRRECRTSNEIWQSDHTELDIYIIDANGKERKPWLTTIMDDYSRAIAGIFISLESPSAINTALALRQAIGKKEDPGWEICGIPQILYTDHGSDFMSHHIEQVCIALKIRMLNSMVGRPQGRGKIERFFQTLNECVLIDLPGFSIKGKPVSKPTLSLAQLEGAIMNFILNTYHVNNHSSTGQAPIKMWSAGFLPQMPESSAMLDLLLLTIHKPRKVQRDGIQFQGMRYIAPTLAGFVGELITIRYDPRDLAEIKVYYQESFLCKAVCQDIAEMVVSLKDIQTARNKIKNGLYLQIKKSQLLVKSIIQKKEAEKAAIEPGTPAIKKDPHKKSSLKLYDNE</sequence>
<dbReference type="EMBL" id="JACHCB010000001">
    <property type="protein sequence ID" value="MBB6107676.1"/>
    <property type="molecule type" value="Genomic_DNA"/>
</dbReference>
<dbReference type="InterPro" id="IPR012337">
    <property type="entry name" value="RNaseH-like_sf"/>
</dbReference>
<name>A0ABR6PD87_9SPHI</name>
<dbReference type="RefSeq" id="WP_076369875.1">
    <property type="nucleotide sequence ID" value="NZ_FTMG01000001.1"/>
</dbReference>
<dbReference type="Proteomes" id="UP000541583">
    <property type="component" value="Unassembled WGS sequence"/>
</dbReference>
<reference evidence="3 4" key="1">
    <citation type="submission" date="2020-08" db="EMBL/GenBank/DDBJ databases">
        <title>Genomic Encyclopedia of Type Strains, Phase IV (KMG-V): Genome sequencing to study the core and pangenomes of soil and plant-associated prokaryotes.</title>
        <authorList>
            <person name="Whitman W."/>
        </authorList>
    </citation>
    <scope>NUCLEOTIDE SEQUENCE [LARGE SCALE GENOMIC DNA]</scope>
    <source>
        <strain evidence="3 4">ANJLi2</strain>
    </source>
</reference>
<dbReference type="PANTHER" id="PTHR35004">
    <property type="entry name" value="TRANSPOSASE RV3428C-RELATED"/>
    <property type="match status" value="1"/>
</dbReference>
<dbReference type="InterPro" id="IPR015378">
    <property type="entry name" value="Transposase-like_Mu_C"/>
</dbReference>
<organism evidence="3 4">
    <name type="scientific">Mucilaginibacter lappiensis</name>
    <dbReference type="NCBI Taxonomy" id="354630"/>
    <lineage>
        <taxon>Bacteria</taxon>
        <taxon>Pseudomonadati</taxon>
        <taxon>Bacteroidota</taxon>
        <taxon>Sphingobacteriia</taxon>
        <taxon>Sphingobacteriales</taxon>
        <taxon>Sphingobacteriaceae</taxon>
        <taxon>Mucilaginibacter</taxon>
    </lineage>
</organism>